<evidence type="ECO:0000313" key="2">
    <source>
        <dbReference type="Proteomes" id="UP000828251"/>
    </source>
</evidence>
<gene>
    <name evidence="1" type="ORF">J1N35_026372</name>
</gene>
<feature type="non-terminal residue" evidence="1">
    <location>
        <position position="73"/>
    </location>
</feature>
<proteinExistence type="predicted"/>
<organism evidence="1 2">
    <name type="scientific">Gossypium stocksii</name>
    <dbReference type="NCBI Taxonomy" id="47602"/>
    <lineage>
        <taxon>Eukaryota</taxon>
        <taxon>Viridiplantae</taxon>
        <taxon>Streptophyta</taxon>
        <taxon>Embryophyta</taxon>
        <taxon>Tracheophyta</taxon>
        <taxon>Spermatophyta</taxon>
        <taxon>Magnoliopsida</taxon>
        <taxon>eudicotyledons</taxon>
        <taxon>Gunneridae</taxon>
        <taxon>Pentapetalae</taxon>
        <taxon>rosids</taxon>
        <taxon>malvids</taxon>
        <taxon>Malvales</taxon>
        <taxon>Malvaceae</taxon>
        <taxon>Malvoideae</taxon>
        <taxon>Gossypium</taxon>
    </lineage>
</organism>
<feature type="non-terminal residue" evidence="1">
    <location>
        <position position="1"/>
    </location>
</feature>
<name>A0A9D3ZYQ8_9ROSI</name>
<dbReference type="OrthoDB" id="10463885at2759"/>
<dbReference type="EMBL" id="JAIQCV010000008">
    <property type="protein sequence ID" value="KAH1074044.1"/>
    <property type="molecule type" value="Genomic_DNA"/>
</dbReference>
<sequence length="73" mass="8619">VHDLSRWLMSKAMAQQLGNFIGSCIQYDAKAIVDEVRDYMRIRVKLDVRVLLRHKKKIMVNTNKHVYAQSPYQ</sequence>
<accession>A0A9D3ZYQ8</accession>
<evidence type="ECO:0000313" key="1">
    <source>
        <dbReference type="EMBL" id="KAH1074044.1"/>
    </source>
</evidence>
<reference evidence="1 2" key="1">
    <citation type="journal article" date="2021" name="Plant Biotechnol. J.">
        <title>Multi-omics assisted identification of the key and species-specific regulatory components of drought-tolerant mechanisms in Gossypium stocksii.</title>
        <authorList>
            <person name="Yu D."/>
            <person name="Ke L."/>
            <person name="Zhang D."/>
            <person name="Wu Y."/>
            <person name="Sun Y."/>
            <person name="Mei J."/>
            <person name="Sun J."/>
            <person name="Sun Y."/>
        </authorList>
    </citation>
    <scope>NUCLEOTIDE SEQUENCE [LARGE SCALE GENOMIC DNA]</scope>
    <source>
        <strain evidence="2">cv. E1</strain>
        <tissue evidence="1">Leaf</tissue>
    </source>
</reference>
<comment type="caution">
    <text evidence="1">The sequence shown here is derived from an EMBL/GenBank/DDBJ whole genome shotgun (WGS) entry which is preliminary data.</text>
</comment>
<keyword evidence="2" id="KW-1185">Reference proteome</keyword>
<protein>
    <submittedName>
        <fullName evidence="1">Uncharacterized protein</fullName>
    </submittedName>
</protein>
<dbReference type="AlphaFoldDB" id="A0A9D3ZYQ8"/>
<dbReference type="Proteomes" id="UP000828251">
    <property type="component" value="Unassembled WGS sequence"/>
</dbReference>